<keyword evidence="2" id="KW-0472">Membrane</keyword>
<accession>A0A5N1K6L1</accession>
<name>A0A5N1K6L1_9HYPH</name>
<dbReference type="InterPro" id="IPR046121">
    <property type="entry name" value="DUF6118"/>
</dbReference>
<sequence length="252" mass="27603">MTVSEEKAAVAEGVPEADTTDPALAFDNLRYTVDAVACDLGREMTIIRKGVEAAFEEFDRHGGVQDYNVELAQILKQLAEVAKIVQKIERMPVLHHDLQSMATRIEQSAASLVRNTAVQLERQTAELKQLRQTLNSQLGSARRRACQNRMLTGFSGIGITVGIVLTLFGPHIMPEPFDLVIARIVLNEDGWTAGSRLMHAFSPPSWNSVVRSHQLVEANHSLLAACAKAAAKTKQDQKCTINVSPSSNSSSW</sequence>
<evidence type="ECO:0000313" key="3">
    <source>
        <dbReference type="EMBL" id="KAA9371170.1"/>
    </source>
</evidence>
<keyword evidence="2" id="KW-1133">Transmembrane helix</keyword>
<keyword evidence="4" id="KW-1185">Reference proteome</keyword>
<evidence type="ECO:0000313" key="4">
    <source>
        <dbReference type="Proteomes" id="UP000327108"/>
    </source>
</evidence>
<keyword evidence="1" id="KW-0175">Coiled coil</keyword>
<feature type="coiled-coil region" evidence="1">
    <location>
        <begin position="113"/>
        <end position="140"/>
    </location>
</feature>
<reference evidence="3 4" key="1">
    <citation type="submission" date="2019-09" db="EMBL/GenBank/DDBJ databases">
        <title>Biological control of the noxious weed angled onion (Allium triquetrum) thwarted by endophytic bacteria in Victoria, Australia.</title>
        <authorList>
            <person name="Tehranchian P."/>
            <person name="Adair R.J."/>
            <person name="Van T.H."/>
            <person name="Morrison P.D."/>
            <person name="Williams H."/>
            <person name="Lawrie A.C."/>
        </authorList>
    </citation>
    <scope>NUCLEOTIDE SEQUENCE [LARGE SCALE GENOMIC DNA]</scope>
    <source>
        <strain evidence="3 4">RPTAtOch1</strain>
    </source>
</reference>
<comment type="caution">
    <text evidence="3">The sequence shown here is derived from an EMBL/GenBank/DDBJ whole genome shotgun (WGS) entry which is preliminary data.</text>
</comment>
<dbReference type="EMBL" id="VYXQ01000001">
    <property type="protein sequence ID" value="KAA9371170.1"/>
    <property type="molecule type" value="Genomic_DNA"/>
</dbReference>
<organism evidence="3 4">
    <name type="scientific">Ochrobactrum quorumnocens</name>
    <dbReference type="NCBI Taxonomy" id="271865"/>
    <lineage>
        <taxon>Bacteria</taxon>
        <taxon>Pseudomonadati</taxon>
        <taxon>Pseudomonadota</taxon>
        <taxon>Alphaproteobacteria</taxon>
        <taxon>Hyphomicrobiales</taxon>
        <taxon>Brucellaceae</taxon>
        <taxon>Brucella/Ochrobactrum group</taxon>
        <taxon>Ochrobactrum</taxon>
    </lineage>
</organism>
<keyword evidence="2" id="KW-0812">Transmembrane</keyword>
<dbReference type="AlphaFoldDB" id="A0A5N1K6L1"/>
<proteinExistence type="predicted"/>
<protein>
    <submittedName>
        <fullName evidence="3">Uncharacterized protein</fullName>
    </submittedName>
</protein>
<gene>
    <name evidence="3" type="ORF">F3W84_01850</name>
</gene>
<feature type="transmembrane region" description="Helical" evidence="2">
    <location>
        <begin position="151"/>
        <end position="173"/>
    </location>
</feature>
<dbReference type="Proteomes" id="UP000327108">
    <property type="component" value="Unassembled WGS sequence"/>
</dbReference>
<evidence type="ECO:0000256" key="2">
    <source>
        <dbReference type="SAM" id="Phobius"/>
    </source>
</evidence>
<dbReference type="Pfam" id="PF19613">
    <property type="entry name" value="DUF6118"/>
    <property type="match status" value="1"/>
</dbReference>
<evidence type="ECO:0000256" key="1">
    <source>
        <dbReference type="SAM" id="Coils"/>
    </source>
</evidence>
<dbReference type="RefSeq" id="WP_151091272.1">
    <property type="nucleotide sequence ID" value="NZ_VYXQ01000001.1"/>
</dbReference>